<proteinExistence type="inferred from homology"/>
<evidence type="ECO:0000313" key="5">
    <source>
        <dbReference type="EMBL" id="MCX2971970.1"/>
    </source>
</evidence>
<keyword evidence="3" id="KW-0378">Hydrolase</keyword>
<comment type="similarity">
    <text evidence="1">Belongs to the peptidase S1C family.</text>
</comment>
<dbReference type="SUPFAM" id="SSF50494">
    <property type="entry name" value="Trypsin-like serine proteases"/>
    <property type="match status" value="1"/>
</dbReference>
<dbReference type="Proteomes" id="UP001143307">
    <property type="component" value="Unassembled WGS sequence"/>
</dbReference>
<evidence type="ECO:0000256" key="3">
    <source>
        <dbReference type="ARBA" id="ARBA00022801"/>
    </source>
</evidence>
<dbReference type="SUPFAM" id="SSF81901">
    <property type="entry name" value="HCP-like"/>
    <property type="match status" value="1"/>
</dbReference>
<gene>
    <name evidence="5" type="ORF">EYC87_00035</name>
</gene>
<dbReference type="PRINTS" id="PR00834">
    <property type="entry name" value="PROTEASES2C"/>
</dbReference>
<dbReference type="Gene3D" id="1.25.40.10">
    <property type="entry name" value="Tetratricopeptide repeat domain"/>
    <property type="match status" value="1"/>
</dbReference>
<evidence type="ECO:0000256" key="2">
    <source>
        <dbReference type="ARBA" id="ARBA00022670"/>
    </source>
</evidence>
<dbReference type="PANTHER" id="PTHR43343:SF3">
    <property type="entry name" value="PROTEASE DO-LIKE 8, CHLOROPLASTIC"/>
    <property type="match status" value="1"/>
</dbReference>
<comment type="caution">
    <text evidence="5">The sequence shown here is derived from an EMBL/GenBank/DDBJ whole genome shotgun (WGS) entry which is preliminary data.</text>
</comment>
<evidence type="ECO:0000313" key="6">
    <source>
        <dbReference type="Proteomes" id="UP001143307"/>
    </source>
</evidence>
<sequence length="503" mass="55085">MLQACASSGKKDATGANAASNLDRGRCPSSIVSDQGKDSSGRIRYQRTLNSQQLSDIKAREISNCTRLVRAGNTEALATLVSYYDANNQKSNLVELLETYTDSGTDPKKLADAGTYLYRAYAGDTSGVVRDVDKAFKYLGIAVNNGNQSLELAYAESLSDRGLHNDSLRYLQSIAGNSRKQQERCQATLNLGQLYFGGSPAHENWNIGYYYWQEGLLLAKNPKWGSCAEDNFTSTHYSRETGRKKFVDRRIALMSSAQRQVIDEARQDSHKGYDFIAALNFQRPSGVPVANKASRTQVNNYLPGWPAWSPTTAQLCSNLKYSGRELGWNEVFEANVQAIWTVDSRNGNSKSRGSAVAVSPSELITNCHLIENPKQITIRRMGWSLPARLKASDREGDRCILEVGNNLPTYVRRGRSYTAVKIGEDVAAIGNPKGLETSLSRGIVGQKRSRGGLRLIQTDAAISSGSSGGGLFDRSGYLVGITTFTIAEGQSLNFAIAIDEFCR</sequence>
<dbReference type="Gene3D" id="2.40.10.10">
    <property type="entry name" value="Trypsin-like serine proteases"/>
    <property type="match status" value="2"/>
</dbReference>
<dbReference type="InterPro" id="IPR043504">
    <property type="entry name" value="Peptidase_S1_PA_chymotrypsin"/>
</dbReference>
<reference evidence="5" key="1">
    <citation type="submission" date="2019-02" db="EMBL/GenBank/DDBJ databases">
        <authorList>
            <person name="Li S.-H."/>
        </authorList>
    </citation>
    <scope>NUCLEOTIDE SEQUENCE</scope>
    <source>
        <strain evidence="5">IMCC8485</strain>
    </source>
</reference>
<dbReference type="Pfam" id="PF13365">
    <property type="entry name" value="Trypsin_2"/>
    <property type="match status" value="1"/>
</dbReference>
<evidence type="ECO:0000256" key="4">
    <source>
        <dbReference type="SAM" id="MobiDB-lite"/>
    </source>
</evidence>
<name>A0ABT3SPW1_9GAMM</name>
<dbReference type="InterPro" id="IPR009003">
    <property type="entry name" value="Peptidase_S1_PA"/>
</dbReference>
<dbReference type="InterPro" id="IPR011990">
    <property type="entry name" value="TPR-like_helical_dom_sf"/>
</dbReference>
<dbReference type="PANTHER" id="PTHR43343">
    <property type="entry name" value="PEPTIDASE S12"/>
    <property type="match status" value="1"/>
</dbReference>
<organism evidence="5 6">
    <name type="scientific">Candidatus Seongchinamella marina</name>
    <dbReference type="NCBI Taxonomy" id="2518990"/>
    <lineage>
        <taxon>Bacteria</taxon>
        <taxon>Pseudomonadati</taxon>
        <taxon>Pseudomonadota</taxon>
        <taxon>Gammaproteobacteria</taxon>
        <taxon>Cellvibrionales</taxon>
        <taxon>Halieaceae</taxon>
        <taxon>Seongchinamella</taxon>
    </lineage>
</organism>
<dbReference type="InterPro" id="IPR001940">
    <property type="entry name" value="Peptidase_S1C"/>
</dbReference>
<keyword evidence="2" id="KW-0645">Protease</keyword>
<dbReference type="EMBL" id="SHNP01000001">
    <property type="protein sequence ID" value="MCX2971970.1"/>
    <property type="molecule type" value="Genomic_DNA"/>
</dbReference>
<dbReference type="InterPro" id="IPR051201">
    <property type="entry name" value="Chloro_Bact_Ser_Proteases"/>
</dbReference>
<keyword evidence="6" id="KW-1185">Reference proteome</keyword>
<evidence type="ECO:0000256" key="1">
    <source>
        <dbReference type="ARBA" id="ARBA00010541"/>
    </source>
</evidence>
<evidence type="ECO:0008006" key="7">
    <source>
        <dbReference type="Google" id="ProtNLM"/>
    </source>
</evidence>
<protein>
    <recommendedName>
        <fullName evidence="7">Serine protease</fullName>
    </recommendedName>
</protein>
<feature type="region of interest" description="Disordered" evidence="4">
    <location>
        <begin position="1"/>
        <end position="40"/>
    </location>
</feature>
<accession>A0ABT3SPW1</accession>